<reference evidence="4" key="1">
    <citation type="journal article" date="2019" name="Int. J. Syst. Evol. Microbiol.">
        <title>The Global Catalogue of Microorganisms (GCM) 10K type strain sequencing project: providing services to taxonomists for standard genome sequencing and annotation.</title>
        <authorList>
            <consortium name="The Broad Institute Genomics Platform"/>
            <consortium name="The Broad Institute Genome Sequencing Center for Infectious Disease"/>
            <person name="Wu L."/>
            <person name="Ma J."/>
        </authorList>
    </citation>
    <scope>NUCLEOTIDE SEQUENCE [LARGE SCALE GENOMIC DNA]</scope>
    <source>
        <strain evidence="4">KCTC 52237</strain>
    </source>
</reference>
<organism evidence="3 4">
    <name type="scientific">Cellvibrio fontiphilus</name>
    <dbReference type="NCBI Taxonomy" id="1815559"/>
    <lineage>
        <taxon>Bacteria</taxon>
        <taxon>Pseudomonadati</taxon>
        <taxon>Pseudomonadota</taxon>
        <taxon>Gammaproteobacteria</taxon>
        <taxon>Cellvibrionales</taxon>
        <taxon>Cellvibrionaceae</taxon>
        <taxon>Cellvibrio</taxon>
    </lineage>
</organism>
<feature type="signal peptide" evidence="2">
    <location>
        <begin position="1"/>
        <end position="22"/>
    </location>
</feature>
<keyword evidence="4" id="KW-1185">Reference proteome</keyword>
<evidence type="ECO:0000313" key="3">
    <source>
        <dbReference type="EMBL" id="MFC3115961.1"/>
    </source>
</evidence>
<gene>
    <name evidence="3" type="ORF">ACFODX_10360</name>
</gene>
<dbReference type="Proteomes" id="UP001595555">
    <property type="component" value="Unassembled WGS sequence"/>
</dbReference>
<evidence type="ECO:0000256" key="2">
    <source>
        <dbReference type="SAM" id="SignalP"/>
    </source>
</evidence>
<feature type="chain" id="PRO_5047459904" evidence="2">
    <location>
        <begin position="23"/>
        <end position="193"/>
    </location>
</feature>
<proteinExistence type="predicted"/>
<feature type="region of interest" description="Disordered" evidence="1">
    <location>
        <begin position="79"/>
        <end position="104"/>
    </location>
</feature>
<evidence type="ECO:0000313" key="4">
    <source>
        <dbReference type="Proteomes" id="UP001595555"/>
    </source>
</evidence>
<dbReference type="RefSeq" id="WP_378118777.1">
    <property type="nucleotide sequence ID" value="NZ_JBHRTF010000004.1"/>
</dbReference>
<feature type="compositionally biased region" description="Basic residues" evidence="1">
    <location>
        <begin position="90"/>
        <end position="101"/>
    </location>
</feature>
<keyword evidence="2" id="KW-0732">Signal</keyword>
<name>A0ABV7FEC8_9GAMM</name>
<accession>A0ABV7FEC8</accession>
<dbReference type="EMBL" id="JBHRTF010000004">
    <property type="protein sequence ID" value="MFC3115961.1"/>
    <property type="molecule type" value="Genomic_DNA"/>
</dbReference>
<comment type="caution">
    <text evidence="3">The sequence shown here is derived from an EMBL/GenBank/DDBJ whole genome shotgun (WGS) entry which is preliminary data.</text>
</comment>
<evidence type="ECO:0000256" key="1">
    <source>
        <dbReference type="SAM" id="MobiDB-lite"/>
    </source>
</evidence>
<protein>
    <submittedName>
        <fullName evidence="3">Uncharacterized protein</fullName>
    </submittedName>
</protein>
<sequence length="193" mass="22072">MKYTIILFIALAISNAASVAHANDCGRWQSKLKSTERKLVNGGNQSERRQWEKEKNYYAKTLENCHKKKGSYHWIQTTSNTKARADGKTKTRKLREKRRTAHSNDPRVQQLINTCNFWIEEYQANSSEDNQTLMTTACRHADQITTHAPAPTQGDKFVATRPLKACVKSGNVIDDDVKNCMLGKINPTWKMEK</sequence>